<comment type="caution">
    <text evidence="1">The sequence shown here is derived from an EMBL/GenBank/DDBJ whole genome shotgun (WGS) entry which is preliminary data.</text>
</comment>
<name>X0YUZ6_9ZZZZ</name>
<reference evidence="1" key="1">
    <citation type="journal article" date="2014" name="Front. Microbiol.">
        <title>High frequency of phylogenetically diverse reductive dehalogenase-homologous genes in deep subseafloor sedimentary metagenomes.</title>
        <authorList>
            <person name="Kawai M."/>
            <person name="Futagami T."/>
            <person name="Toyoda A."/>
            <person name="Takaki Y."/>
            <person name="Nishi S."/>
            <person name="Hori S."/>
            <person name="Arai W."/>
            <person name="Tsubouchi T."/>
            <person name="Morono Y."/>
            <person name="Uchiyama I."/>
            <person name="Ito T."/>
            <person name="Fujiyama A."/>
            <person name="Inagaki F."/>
            <person name="Takami H."/>
        </authorList>
    </citation>
    <scope>NUCLEOTIDE SEQUENCE</scope>
    <source>
        <strain evidence="1">Expedition CK06-06</strain>
    </source>
</reference>
<sequence length="91" mass="10689">MTPRPRSRDKVVPVSIGIPVSLMMRLDNELDWRQSRSKWVKSAILQKLDEQFDWTAVSSKRLLAILLNRSVIDYDRFKLLCQQVEETEEGQ</sequence>
<evidence type="ECO:0000313" key="1">
    <source>
        <dbReference type="EMBL" id="GAG60075.1"/>
    </source>
</evidence>
<dbReference type="EMBL" id="BART01002342">
    <property type="protein sequence ID" value="GAG60075.1"/>
    <property type="molecule type" value="Genomic_DNA"/>
</dbReference>
<organism evidence="1">
    <name type="scientific">marine sediment metagenome</name>
    <dbReference type="NCBI Taxonomy" id="412755"/>
    <lineage>
        <taxon>unclassified sequences</taxon>
        <taxon>metagenomes</taxon>
        <taxon>ecological metagenomes</taxon>
    </lineage>
</organism>
<proteinExistence type="predicted"/>
<evidence type="ECO:0008006" key="2">
    <source>
        <dbReference type="Google" id="ProtNLM"/>
    </source>
</evidence>
<gene>
    <name evidence="1" type="ORF">S01H4_07227</name>
</gene>
<dbReference type="AlphaFoldDB" id="X0YUZ6"/>
<protein>
    <recommendedName>
        <fullName evidence="2">Ribbon-helix-helix protein CopG domain-containing protein</fullName>
    </recommendedName>
</protein>
<accession>X0YUZ6</accession>